<evidence type="ECO:0000313" key="2">
    <source>
        <dbReference type="Proteomes" id="UP000201835"/>
    </source>
</evidence>
<organism evidence="1 2">
    <name type="scientific">Pseudomonas phage PPpW-3</name>
    <dbReference type="NCBI Taxonomy" id="1279082"/>
    <lineage>
        <taxon>Viruses</taxon>
        <taxon>Duplodnaviria</taxon>
        <taxon>Heunggongvirae</taxon>
        <taxon>Uroviricota</taxon>
        <taxon>Caudoviricetes</taxon>
        <taxon>Hiroshimavirus</taxon>
        <taxon>Hiroshimavirus PPpW3</taxon>
    </lineage>
</organism>
<accession>V5YTP3</accession>
<dbReference type="OrthoDB" id="23976at10239"/>
<dbReference type="RefSeq" id="YP_008873205.1">
    <property type="nucleotide sequence ID" value="NC_023006.1"/>
</dbReference>
<protein>
    <submittedName>
        <fullName evidence="1">Uncharacterized protein</fullName>
    </submittedName>
</protein>
<reference evidence="1 2" key="1">
    <citation type="journal article" date="2015" name="J Appl Environ Microbiol">
        <title>Complete Genome Sequence Analysis of Two Pseudomonas plecoglossicida Phages, Potential Therapeutic Agents.</title>
        <authorList>
            <person name="Kawato Y."/>
            <person name="Yasuike M."/>
            <person name="Nakamura Y."/>
            <person name="Shigenobu Y."/>
            <person name="Fujiwara A."/>
            <person name="Sano M."/>
            <person name="Nakai T."/>
        </authorList>
    </citation>
    <scope>NUCLEOTIDE SEQUENCE [LARGE SCALE GENOMIC DNA]</scope>
</reference>
<proteinExistence type="predicted"/>
<dbReference type="EMBL" id="AB775548">
    <property type="protein sequence ID" value="BAO20629.1"/>
    <property type="molecule type" value="Genomic_DNA"/>
</dbReference>
<dbReference type="Proteomes" id="UP000201835">
    <property type="component" value="Segment"/>
</dbReference>
<dbReference type="KEGG" id="vg:17825072"/>
<evidence type="ECO:0000313" key="1">
    <source>
        <dbReference type="EMBL" id="BAO20629.1"/>
    </source>
</evidence>
<sequence>MSIDKTLEERGARYGDFSDHAKIAQEIQDAMRAAPGWARLNPAQKQALSVIADKQARILSGDPDYADNWHDIQGYARLVEERLPSVPVAANDNIPSGFKPWNPHAGEVPPPAGLVVEAVRRDGTILSGRSANHWGALPHNPSGEIIGYKLHG</sequence>
<dbReference type="GeneID" id="17825072"/>
<keyword evidence="2" id="KW-1185">Reference proteome</keyword>
<name>V5YTP3_9CAUD</name>